<dbReference type="Ensembl" id="ENSPCOT00000025328.1">
    <property type="protein sequence ID" value="ENSPCOP00000014718.1"/>
    <property type="gene ID" value="ENSPCOG00000019063.1"/>
</dbReference>
<dbReference type="GeneTree" id="ENSGT00390000014969"/>
<dbReference type="PANTHER" id="PTHR36863">
    <property type="entry name" value="SHIELDIN COMPLEX SUBUNIT 1"/>
    <property type="match status" value="1"/>
</dbReference>
<reference evidence="2" key="1">
    <citation type="submission" date="2025-08" db="UniProtKB">
        <authorList>
            <consortium name="Ensembl"/>
        </authorList>
    </citation>
    <scope>IDENTIFICATION</scope>
</reference>
<proteinExistence type="predicted"/>
<dbReference type="OMA" id="NHPTTAC"/>
<evidence type="ECO:0000313" key="2">
    <source>
        <dbReference type="Ensembl" id="ENSPCOP00000014718.1"/>
    </source>
</evidence>
<protein>
    <submittedName>
        <fullName evidence="2">Shieldin complex subunit 1</fullName>
    </submittedName>
</protein>
<dbReference type="InterPro" id="IPR027821">
    <property type="entry name" value="SHLD1"/>
</dbReference>
<dbReference type="AlphaFoldDB" id="A0A2K6FL80"/>
<organism evidence="2 3">
    <name type="scientific">Propithecus coquereli</name>
    <name type="common">Coquerel's sifaka</name>
    <name type="synonym">Propithecus verreauxi coquereli</name>
    <dbReference type="NCBI Taxonomy" id="379532"/>
    <lineage>
        <taxon>Eukaryota</taxon>
        <taxon>Metazoa</taxon>
        <taxon>Chordata</taxon>
        <taxon>Craniata</taxon>
        <taxon>Vertebrata</taxon>
        <taxon>Euteleostomi</taxon>
        <taxon>Mammalia</taxon>
        <taxon>Eutheria</taxon>
        <taxon>Euarchontoglires</taxon>
        <taxon>Primates</taxon>
        <taxon>Strepsirrhini</taxon>
        <taxon>Lemuriformes</taxon>
        <taxon>Indriidae</taxon>
        <taxon>Propithecus</taxon>
    </lineage>
</organism>
<dbReference type="GO" id="GO:2001034">
    <property type="term" value="P:positive regulation of double-strand break repair via nonhomologous end joining"/>
    <property type="evidence" value="ECO:0007669"/>
    <property type="project" value="Ensembl"/>
</dbReference>
<dbReference type="InterPro" id="IPR053898">
    <property type="entry name" value="SHLD1_C"/>
</dbReference>
<dbReference type="GO" id="GO:2000042">
    <property type="term" value="P:negative regulation of double-strand break repair via homologous recombination"/>
    <property type="evidence" value="ECO:0007669"/>
    <property type="project" value="Ensembl"/>
</dbReference>
<gene>
    <name evidence="2" type="primary">SHLD1</name>
</gene>
<dbReference type="STRING" id="379532.ENSPCOP00000014718"/>
<keyword evidence="3" id="KW-1185">Reference proteome</keyword>
<evidence type="ECO:0000259" key="1">
    <source>
        <dbReference type="Pfam" id="PF15021"/>
    </source>
</evidence>
<feature type="domain" description="Shieldin complex subunit 1 C-terminal" evidence="1">
    <location>
        <begin position="86"/>
        <end position="208"/>
    </location>
</feature>
<accession>A0A2K6FL80</accession>
<evidence type="ECO:0000313" key="3">
    <source>
        <dbReference type="Proteomes" id="UP000233160"/>
    </source>
</evidence>
<name>A0A2K6FL80_PROCO</name>
<reference evidence="2" key="2">
    <citation type="submission" date="2025-09" db="UniProtKB">
        <authorList>
            <consortium name="Ensembl"/>
        </authorList>
    </citation>
    <scope>IDENTIFICATION</scope>
</reference>
<sequence length="210" mass="23544">MAAQEATPSSQSEESYALDLPSACDIRDYALQRPSQKANSEAFSSVESLSFPCSSDVDPDSNNLNIEQNDSWASENFWLDPSVRGQSETKEEDDGLRKSLDRFYETFGHLRPASASGRGNRLSASVCQCLSQKISQLRGQESQVYALRSFQMARVIFNRDGCSVLQRHSRDTRFYPLEEGCLSLDDEEPIPGLSKDIINFLLQQNVMKDP</sequence>
<dbReference type="GO" id="GO:0035861">
    <property type="term" value="C:site of double-strand break"/>
    <property type="evidence" value="ECO:0007669"/>
    <property type="project" value="Ensembl"/>
</dbReference>
<dbReference type="PANTHER" id="PTHR36863:SF1">
    <property type="entry name" value="SHIELDIN COMPLEX SUBUNIT 1"/>
    <property type="match status" value="1"/>
</dbReference>
<dbReference type="Proteomes" id="UP000233160">
    <property type="component" value="Unassembled WGS sequence"/>
</dbReference>
<dbReference type="GO" id="GO:0045830">
    <property type="term" value="P:positive regulation of isotype switching"/>
    <property type="evidence" value="ECO:0007669"/>
    <property type="project" value="Ensembl"/>
</dbReference>
<dbReference type="Pfam" id="PF15021">
    <property type="entry name" value="SHLD1_C"/>
    <property type="match status" value="1"/>
</dbReference>